<evidence type="ECO:0000313" key="2">
    <source>
        <dbReference type="Proteomes" id="UP000648187"/>
    </source>
</evidence>
<proteinExistence type="predicted"/>
<sequence>MELTFSMLEQQRVTTATDCETGFVVPRVRAHVFSAPQLVEDPSQPPPCIRFCFATHGEKGIVAYEAKHFKRREDVFLEFMNAIHKSVMSNTWI</sequence>
<reference evidence="1" key="1">
    <citation type="submission" date="2020-08" db="EMBL/GenBank/DDBJ databases">
        <title>Spodoptera exigua strain:BAW_Kor-Di-RS1 Genome sequencing and assembly.</title>
        <authorList>
            <person name="Kim J."/>
            <person name="Nam H.Y."/>
            <person name="Kwon M."/>
            <person name="Choi J.H."/>
            <person name="Cho S.R."/>
            <person name="Kim G.-H."/>
        </authorList>
    </citation>
    <scope>NUCLEOTIDE SEQUENCE</scope>
    <source>
        <strain evidence="1">BAW_Kor-Di-RS1</strain>
        <tissue evidence="1">Whole-body</tissue>
    </source>
</reference>
<accession>A0A835GI57</accession>
<keyword evidence="2" id="KW-1185">Reference proteome</keyword>
<gene>
    <name evidence="1" type="ORF">HW555_005256</name>
</gene>
<dbReference type="Proteomes" id="UP000648187">
    <property type="component" value="Unassembled WGS sequence"/>
</dbReference>
<evidence type="ECO:0000313" key="1">
    <source>
        <dbReference type="EMBL" id="KAF9417675.1"/>
    </source>
</evidence>
<protein>
    <submittedName>
        <fullName evidence="1">Uncharacterized protein</fullName>
    </submittedName>
</protein>
<dbReference type="EMBL" id="JACKWZ010000067">
    <property type="protein sequence ID" value="KAF9417675.1"/>
    <property type="molecule type" value="Genomic_DNA"/>
</dbReference>
<comment type="caution">
    <text evidence="1">The sequence shown here is derived from an EMBL/GenBank/DDBJ whole genome shotgun (WGS) entry which is preliminary data.</text>
</comment>
<dbReference type="AlphaFoldDB" id="A0A835GI57"/>
<name>A0A835GI57_SPOEX</name>
<organism evidence="1 2">
    <name type="scientific">Spodoptera exigua</name>
    <name type="common">Beet armyworm</name>
    <name type="synonym">Noctua fulgens</name>
    <dbReference type="NCBI Taxonomy" id="7107"/>
    <lineage>
        <taxon>Eukaryota</taxon>
        <taxon>Metazoa</taxon>
        <taxon>Ecdysozoa</taxon>
        <taxon>Arthropoda</taxon>
        <taxon>Hexapoda</taxon>
        <taxon>Insecta</taxon>
        <taxon>Pterygota</taxon>
        <taxon>Neoptera</taxon>
        <taxon>Endopterygota</taxon>
        <taxon>Lepidoptera</taxon>
        <taxon>Glossata</taxon>
        <taxon>Ditrysia</taxon>
        <taxon>Noctuoidea</taxon>
        <taxon>Noctuidae</taxon>
        <taxon>Amphipyrinae</taxon>
        <taxon>Spodoptera</taxon>
    </lineage>
</organism>